<dbReference type="PROSITE" id="PS50910">
    <property type="entry name" value="HEPN"/>
    <property type="match status" value="1"/>
</dbReference>
<accession>A0ABZ0RPV8</accession>
<dbReference type="Gene3D" id="1.20.120.330">
    <property type="entry name" value="Nucleotidyltransferases domain 2"/>
    <property type="match status" value="1"/>
</dbReference>
<proteinExistence type="predicted"/>
<dbReference type="Proteomes" id="UP001324993">
    <property type="component" value="Chromosome"/>
</dbReference>
<gene>
    <name evidence="2" type="ORF">SH580_10515</name>
</gene>
<name>A0ABZ0RPV8_9BACT</name>
<evidence type="ECO:0000313" key="3">
    <source>
        <dbReference type="Proteomes" id="UP001324993"/>
    </source>
</evidence>
<dbReference type="RefSeq" id="WP_319834935.1">
    <property type="nucleotide sequence ID" value="NZ_CP138858.1"/>
</dbReference>
<evidence type="ECO:0000259" key="1">
    <source>
        <dbReference type="PROSITE" id="PS50910"/>
    </source>
</evidence>
<evidence type="ECO:0000313" key="2">
    <source>
        <dbReference type="EMBL" id="WPJ98132.1"/>
    </source>
</evidence>
<sequence>MSDDITSEPHSIKCAINTYAVRVFREIADQDYIAARVCYHNGLIPQYLALAQQCIEKYLKAILLFNRVEAKKVQHSIDQCLLKTKELKFELELNDNVYEFIKRLQKNTPSRYFERSHHTDPYEVWKLDETVWFIRRYCRVLDYEIETENKIVNSLSLELESIKNAVSNPLAYKIVGGLLEAILEKKGHLSRPALIYKNLYYSTSSRRRVQSEEGYYRSSYAPAFQHPEIIPYLDRYIKIDRKTKDLSVK</sequence>
<dbReference type="Pfam" id="PF05168">
    <property type="entry name" value="HEPN"/>
    <property type="match status" value="1"/>
</dbReference>
<dbReference type="EMBL" id="CP138858">
    <property type="protein sequence ID" value="WPJ98132.1"/>
    <property type="molecule type" value="Genomic_DNA"/>
</dbReference>
<keyword evidence="3" id="KW-1185">Reference proteome</keyword>
<dbReference type="SUPFAM" id="SSF81593">
    <property type="entry name" value="Nucleotidyltransferase substrate binding subunit/domain"/>
    <property type="match status" value="1"/>
</dbReference>
<feature type="domain" description="HEPN" evidence="1">
    <location>
        <begin position="25"/>
        <end position="140"/>
    </location>
</feature>
<reference evidence="2 3" key="1">
    <citation type="submission" date="2023-11" db="EMBL/GenBank/DDBJ databases">
        <title>Coraliomargarita sp. nov., isolated from marine algae.</title>
        <authorList>
            <person name="Lee J.K."/>
            <person name="Baek J.H."/>
            <person name="Kim J.M."/>
            <person name="Choi D.G."/>
            <person name="Jeon C.O."/>
        </authorList>
    </citation>
    <scope>NUCLEOTIDE SEQUENCE [LARGE SCALE GENOMIC DNA]</scope>
    <source>
        <strain evidence="2 3">J2-16</strain>
    </source>
</reference>
<protein>
    <submittedName>
        <fullName evidence="2">HEPN domain-containing protein</fullName>
    </submittedName>
</protein>
<dbReference type="InterPro" id="IPR007842">
    <property type="entry name" value="HEPN_dom"/>
</dbReference>
<organism evidence="2 3">
    <name type="scientific">Coraliomargarita algicola</name>
    <dbReference type="NCBI Taxonomy" id="3092156"/>
    <lineage>
        <taxon>Bacteria</taxon>
        <taxon>Pseudomonadati</taxon>
        <taxon>Verrucomicrobiota</taxon>
        <taxon>Opitutia</taxon>
        <taxon>Puniceicoccales</taxon>
        <taxon>Coraliomargaritaceae</taxon>
        <taxon>Coraliomargarita</taxon>
    </lineage>
</organism>